<dbReference type="AlphaFoldDB" id="A0A517PSG6"/>
<keyword evidence="1" id="KW-0472">Membrane</keyword>
<dbReference type="RefSeq" id="WP_145187979.1">
    <property type="nucleotide sequence ID" value="NZ_CP036266.1"/>
</dbReference>
<feature type="transmembrane region" description="Helical" evidence="1">
    <location>
        <begin position="18"/>
        <end position="36"/>
    </location>
</feature>
<keyword evidence="1" id="KW-0812">Transmembrane</keyword>
<reference evidence="2 3" key="1">
    <citation type="submission" date="2019-02" db="EMBL/GenBank/DDBJ databases">
        <title>Deep-cultivation of Planctomycetes and their phenomic and genomic characterization uncovers novel biology.</title>
        <authorList>
            <person name="Wiegand S."/>
            <person name="Jogler M."/>
            <person name="Boedeker C."/>
            <person name="Pinto D."/>
            <person name="Vollmers J."/>
            <person name="Rivas-Marin E."/>
            <person name="Kohn T."/>
            <person name="Peeters S.H."/>
            <person name="Heuer A."/>
            <person name="Rast P."/>
            <person name="Oberbeckmann S."/>
            <person name="Bunk B."/>
            <person name="Jeske O."/>
            <person name="Meyerdierks A."/>
            <person name="Storesund J.E."/>
            <person name="Kallscheuer N."/>
            <person name="Luecker S."/>
            <person name="Lage O.M."/>
            <person name="Pohl T."/>
            <person name="Merkel B.J."/>
            <person name="Hornburger P."/>
            <person name="Mueller R.-W."/>
            <person name="Bruemmer F."/>
            <person name="Labrenz M."/>
            <person name="Spormann A.M."/>
            <person name="Op den Camp H."/>
            <person name="Overmann J."/>
            <person name="Amann R."/>
            <person name="Jetten M.S.M."/>
            <person name="Mascher T."/>
            <person name="Medema M.H."/>
            <person name="Devos D.P."/>
            <person name="Kaster A.-K."/>
            <person name="Ovreas L."/>
            <person name="Rohde M."/>
            <person name="Galperin M.Y."/>
            <person name="Jogler C."/>
        </authorList>
    </citation>
    <scope>NUCLEOTIDE SEQUENCE [LARGE SCALE GENOMIC DNA]</scope>
    <source>
        <strain evidence="2 3">HG66A1</strain>
    </source>
</reference>
<protein>
    <submittedName>
        <fullName evidence="2">Uncharacterized protein</fullName>
    </submittedName>
</protein>
<proteinExistence type="predicted"/>
<sequence>MTMHDPEPSSRRIKGRTIVISLLIFGLVMSGSLYVFQAINTYPFAETQQALAQKFPKSRPRVEGGRLKGKEINPLTFRVTLAVDFNPNENQGRIDELADQVLLVAREHLNLNEYEVAELHFYQPIPEQQILMRDLEIDLADWQKQH</sequence>
<dbReference type="OrthoDB" id="268298at2"/>
<name>A0A517PSG6_9PLAN</name>
<dbReference type="EMBL" id="CP036266">
    <property type="protein sequence ID" value="QDT22314.1"/>
    <property type="molecule type" value="Genomic_DNA"/>
</dbReference>
<evidence type="ECO:0000313" key="2">
    <source>
        <dbReference type="EMBL" id="QDT22314.1"/>
    </source>
</evidence>
<gene>
    <name evidence="2" type="ORF">HG66A1_41210</name>
</gene>
<accession>A0A517PSG6</accession>
<dbReference type="Proteomes" id="UP000320421">
    <property type="component" value="Chromosome"/>
</dbReference>
<organism evidence="2 3">
    <name type="scientific">Gimesia chilikensis</name>
    <dbReference type="NCBI Taxonomy" id="2605989"/>
    <lineage>
        <taxon>Bacteria</taxon>
        <taxon>Pseudomonadati</taxon>
        <taxon>Planctomycetota</taxon>
        <taxon>Planctomycetia</taxon>
        <taxon>Planctomycetales</taxon>
        <taxon>Planctomycetaceae</taxon>
        <taxon>Gimesia</taxon>
    </lineage>
</organism>
<keyword evidence="1" id="KW-1133">Transmembrane helix</keyword>
<keyword evidence="3" id="KW-1185">Reference proteome</keyword>
<evidence type="ECO:0000256" key="1">
    <source>
        <dbReference type="SAM" id="Phobius"/>
    </source>
</evidence>
<evidence type="ECO:0000313" key="3">
    <source>
        <dbReference type="Proteomes" id="UP000320421"/>
    </source>
</evidence>